<name>A0A1I6TQI5_9EURY</name>
<accession>A0A1I6TQI5</accession>
<organism evidence="1 2">
    <name type="scientific">Halostagnicola kamekurae</name>
    <dbReference type="NCBI Taxonomy" id="619731"/>
    <lineage>
        <taxon>Archaea</taxon>
        <taxon>Methanobacteriati</taxon>
        <taxon>Methanobacteriota</taxon>
        <taxon>Stenosarchaea group</taxon>
        <taxon>Halobacteria</taxon>
        <taxon>Halobacteriales</taxon>
        <taxon>Natrialbaceae</taxon>
        <taxon>Halostagnicola</taxon>
    </lineage>
</organism>
<gene>
    <name evidence="1" type="ORF">SAMN04488556_3312</name>
</gene>
<dbReference type="Proteomes" id="UP000199199">
    <property type="component" value="Unassembled WGS sequence"/>
</dbReference>
<keyword evidence="2" id="KW-1185">Reference proteome</keyword>
<reference evidence="2" key="1">
    <citation type="submission" date="2016-10" db="EMBL/GenBank/DDBJ databases">
        <authorList>
            <person name="Varghese N."/>
            <person name="Submissions S."/>
        </authorList>
    </citation>
    <scope>NUCLEOTIDE SEQUENCE [LARGE SCALE GENOMIC DNA]</scope>
    <source>
        <strain evidence="2">DSM 22427</strain>
    </source>
</reference>
<evidence type="ECO:0000313" key="1">
    <source>
        <dbReference type="EMBL" id="SFS91388.1"/>
    </source>
</evidence>
<protein>
    <submittedName>
        <fullName evidence="1">Uncharacterized protein</fullName>
    </submittedName>
</protein>
<dbReference type="AlphaFoldDB" id="A0A1I6TQI5"/>
<proteinExistence type="predicted"/>
<evidence type="ECO:0000313" key="2">
    <source>
        <dbReference type="Proteomes" id="UP000199199"/>
    </source>
</evidence>
<dbReference type="EMBL" id="FOZS01000003">
    <property type="protein sequence ID" value="SFS91388.1"/>
    <property type="molecule type" value="Genomic_DNA"/>
</dbReference>
<sequence length="92" mass="10487">MVFHYSSRNTCQIIRKRFDRLGGQRWVLASQCKTGDLELTEVGGMPVPTHEAYRVLLRTDARVPGFVQSLKQREICGFAPRSTSLVYPMTNI</sequence>